<organism evidence="2 3">
    <name type="scientific">Hamiltosporidium magnivora</name>
    <dbReference type="NCBI Taxonomy" id="148818"/>
    <lineage>
        <taxon>Eukaryota</taxon>
        <taxon>Fungi</taxon>
        <taxon>Fungi incertae sedis</taxon>
        <taxon>Microsporidia</taxon>
        <taxon>Dubosqiidae</taxon>
        <taxon>Hamiltosporidium</taxon>
    </lineage>
</organism>
<dbReference type="EMBL" id="PITI01003294">
    <property type="protein sequence ID" value="TBT96885.1"/>
    <property type="molecule type" value="Genomic_DNA"/>
</dbReference>
<reference evidence="2 3" key="1">
    <citation type="submission" date="2017-12" db="EMBL/GenBank/DDBJ databases">
        <authorList>
            <person name="Pombert J.-F."/>
            <person name="Haag K.L."/>
            <person name="Ebert D."/>
        </authorList>
    </citation>
    <scope>NUCLEOTIDE SEQUENCE [LARGE SCALE GENOMIC DNA]</scope>
    <source>
        <strain evidence="2">BE-OM-2</strain>
    </source>
</reference>
<feature type="transmembrane region" description="Helical" evidence="1">
    <location>
        <begin position="265"/>
        <end position="287"/>
    </location>
</feature>
<evidence type="ECO:0000313" key="3">
    <source>
        <dbReference type="Proteomes" id="UP000291404"/>
    </source>
</evidence>
<dbReference type="VEuPathDB" id="MicrosporidiaDB:CWI39_1137p0010"/>
<comment type="caution">
    <text evidence="2">The sequence shown here is derived from an EMBL/GenBank/DDBJ whole genome shotgun (WGS) entry which is preliminary data.</text>
</comment>
<keyword evidence="3" id="KW-1185">Reference proteome</keyword>
<feature type="non-terminal residue" evidence="2">
    <location>
        <position position="1"/>
    </location>
</feature>
<keyword evidence="1" id="KW-0472">Membrane</keyword>
<sequence length="293" mass="34706">QQYKVIIQFISGKIVAKVLKNYQYSVDEIFNFNENQIPFQNTQVDRNFPRAFIEILCEKSNVNYIKSLYDFLKKITKEEYHKYISGVLCLKALCFEKEIIKEKEISRIIFEFLFLADVLKKEFETGENVEIIKKYRKECIDGFKQIFDQKKIEYIKNQDGDYLNCNKVPKTTILLEIYCFVELFSNDSFKKFLDKRINEKMFKEEKEISENDSKIKESYLKKIFENEISTLSSEGKKLLFCLPGPESPNPDPESKKSDGFGIKELIFYILLPILVFSGIFIVGYLFLYQKKMK</sequence>
<gene>
    <name evidence="2" type="ORF">CWI36_3294p0010</name>
</gene>
<dbReference type="AlphaFoldDB" id="A0A4Q9KR52"/>
<keyword evidence="1" id="KW-0812">Transmembrane</keyword>
<dbReference type="VEuPathDB" id="MicrosporidiaDB:CWI36_3294p0010"/>
<protein>
    <submittedName>
        <fullName evidence="2">Uncharacterized protein</fullName>
    </submittedName>
</protein>
<keyword evidence="1" id="KW-1133">Transmembrane helix</keyword>
<evidence type="ECO:0000313" key="2">
    <source>
        <dbReference type="EMBL" id="TBT96885.1"/>
    </source>
</evidence>
<accession>A0A4Q9KR52</accession>
<proteinExistence type="predicted"/>
<dbReference type="Proteomes" id="UP000291404">
    <property type="component" value="Unassembled WGS sequence"/>
</dbReference>
<evidence type="ECO:0000256" key="1">
    <source>
        <dbReference type="SAM" id="Phobius"/>
    </source>
</evidence>
<name>A0A4Q9KR52_9MICR</name>